<feature type="region of interest" description="Disordered" evidence="1">
    <location>
        <begin position="164"/>
        <end position="190"/>
    </location>
</feature>
<dbReference type="SUPFAM" id="SSF48371">
    <property type="entry name" value="ARM repeat"/>
    <property type="match status" value="1"/>
</dbReference>
<feature type="compositionally biased region" description="Gly residues" evidence="1">
    <location>
        <begin position="397"/>
        <end position="407"/>
    </location>
</feature>
<feature type="region of interest" description="Disordered" evidence="1">
    <location>
        <begin position="729"/>
        <end position="868"/>
    </location>
</feature>
<protein>
    <recommendedName>
        <fullName evidence="2">TOG domain-containing protein</fullName>
    </recommendedName>
</protein>
<evidence type="ECO:0000313" key="4">
    <source>
        <dbReference type="Proteomes" id="UP001165085"/>
    </source>
</evidence>
<dbReference type="EMBL" id="BRXY01000103">
    <property type="protein sequence ID" value="GMH65833.1"/>
    <property type="molecule type" value="Genomic_DNA"/>
</dbReference>
<keyword evidence="4" id="KW-1185">Reference proteome</keyword>
<comment type="caution">
    <text evidence="3">The sequence shown here is derived from an EMBL/GenBank/DDBJ whole genome shotgun (WGS) entry which is preliminary data.</text>
</comment>
<feature type="compositionally biased region" description="Gly residues" evidence="1">
    <location>
        <begin position="327"/>
        <end position="336"/>
    </location>
</feature>
<dbReference type="PANTHER" id="PTHR13371">
    <property type="entry name" value="GLYCINE-, GLUTAMATE-, THIENYLCYCLOHEXYLPIPERIDINE-BINDING PROTEIN"/>
    <property type="match status" value="1"/>
</dbReference>
<dbReference type="SUPFAM" id="SSF49785">
    <property type="entry name" value="Galactose-binding domain-like"/>
    <property type="match status" value="1"/>
</dbReference>
<gene>
    <name evidence="3" type="ORF">TrST_g218</name>
</gene>
<name>A0A9W7E7T6_9STRA</name>
<dbReference type="InterPro" id="IPR016024">
    <property type="entry name" value="ARM-type_fold"/>
</dbReference>
<feature type="compositionally biased region" description="Gly residues" evidence="1">
    <location>
        <begin position="288"/>
        <end position="319"/>
    </location>
</feature>
<sequence length="868" mass="93572">MNKLAFSVVSSSGEETDYPARELNKHSPQTRGWQSPRFCSYPQTLILQLHDPNSSISQLQILAHQSKIPTKIEVVIARGGSTFENCKDVKRLGYISLDSNERSNFQARELKSVHVNADQTSFVKLVVHRCHVNKYNAYNQVGLIAINCLGVSESVVGNVPVESYRSSGHQVPGNSSSSKAAGRGGGAKSLQFKDPQLTQRLKALESVKKAKAAAEEFDDAALLKAALDNVSSLAEAVDNLAARMKEAAVNEDYAEAARLKKQREATKLAMNDALEDAESSVRSELESYGGGRGGGGGYDGGGYGGGESKVDGGGYGGGYDPDDREIGGSGGAGGGPYSSPSKQGGGAGAGVHRTPSGALTRDVFRSPGGGGVRQDDDDDGDWEGTNDNDEYAATSPRGGGGGGGGAGINDNPFGSKQSPGNVFEKALPGNKGGYKFSGVDGMDEEVPEAEKEEFAEGEHPLDGVPLLNENGTVHDLPTPEHLNKGSDRQEVEKLVKILGEYRVRCFFSSNWQLRDAVLTKTSMMIESLISDPGFEVAAPALCSMIERAVDDRNPKVFLTSLIVLDDVLHEMEKAAVPSATCIPMLQQIVTTLTVKLSDRAQPKAVEGAFSMLVNFALSSCVGHVYMGSVALKSLPSRVAPKTVVARFELLSKLVAEFGDEAVSGSRVLDFVKDANGFSNKDGKVREAAKDIVKSLYGQMGSDVLSYLGDISNRMLKEYRKDLSKMQTVGDPIELGEDDEDGDRYKSGLPTFEKAKRPVKKAEREEEEEQAQRGRGRGRGRGKGGGAQVKGPGKGVPQKKEESKEQVEDAKEESEDEEDEEGEEEEEEEEVEEEEEEVESEKEEEEEEEEEYEDDEEEEEEDSKEEAKK</sequence>
<feature type="compositionally biased region" description="Acidic residues" evidence="1">
    <location>
        <begin position="375"/>
        <end position="390"/>
    </location>
</feature>
<feature type="region of interest" description="Disordered" evidence="1">
    <location>
        <begin position="273"/>
        <end position="430"/>
    </location>
</feature>
<dbReference type="InterPro" id="IPR048739">
    <property type="entry name" value="CEP104_N"/>
</dbReference>
<organism evidence="3 4">
    <name type="scientific">Triparma strigata</name>
    <dbReference type="NCBI Taxonomy" id="1606541"/>
    <lineage>
        <taxon>Eukaryota</taxon>
        <taxon>Sar</taxon>
        <taxon>Stramenopiles</taxon>
        <taxon>Ochrophyta</taxon>
        <taxon>Bolidophyceae</taxon>
        <taxon>Parmales</taxon>
        <taxon>Triparmaceae</taxon>
        <taxon>Triparma</taxon>
    </lineage>
</organism>
<dbReference type="Gene3D" id="1.25.10.10">
    <property type="entry name" value="Leucine-rich Repeat Variant"/>
    <property type="match status" value="1"/>
</dbReference>
<dbReference type="InterPro" id="IPR052607">
    <property type="entry name" value="CEP104-like"/>
</dbReference>
<proteinExistence type="predicted"/>
<dbReference type="OrthoDB" id="66599at2759"/>
<reference evidence="4" key="1">
    <citation type="journal article" date="2023" name="Commun. Biol.">
        <title>Genome analysis of Parmales, the sister group of diatoms, reveals the evolutionary specialization of diatoms from phago-mixotrophs to photoautotrophs.</title>
        <authorList>
            <person name="Ban H."/>
            <person name="Sato S."/>
            <person name="Yoshikawa S."/>
            <person name="Yamada K."/>
            <person name="Nakamura Y."/>
            <person name="Ichinomiya M."/>
            <person name="Sato N."/>
            <person name="Blanc-Mathieu R."/>
            <person name="Endo H."/>
            <person name="Kuwata A."/>
            <person name="Ogata H."/>
        </authorList>
    </citation>
    <scope>NUCLEOTIDE SEQUENCE [LARGE SCALE GENOMIC DNA]</scope>
    <source>
        <strain evidence="4">NIES 3701</strain>
    </source>
</reference>
<dbReference type="GO" id="GO:0005929">
    <property type="term" value="C:cilium"/>
    <property type="evidence" value="ECO:0007669"/>
    <property type="project" value="TreeGrafter"/>
</dbReference>
<dbReference type="PANTHER" id="PTHR13371:SF0">
    <property type="entry name" value="CENTROSOMAL PROTEIN OF 104 KDA"/>
    <property type="match status" value="1"/>
</dbReference>
<dbReference type="SMART" id="SM01349">
    <property type="entry name" value="TOG"/>
    <property type="match status" value="1"/>
</dbReference>
<dbReference type="InterPro" id="IPR011989">
    <property type="entry name" value="ARM-like"/>
</dbReference>
<feature type="compositionally biased region" description="Basic and acidic residues" evidence="1">
    <location>
        <begin position="797"/>
        <end position="808"/>
    </location>
</feature>
<feature type="compositionally biased region" description="Acidic residues" evidence="1">
    <location>
        <begin position="809"/>
        <end position="868"/>
    </location>
</feature>
<dbReference type="Pfam" id="PF21038">
    <property type="entry name" value="CEP104_N"/>
    <property type="match status" value="1"/>
</dbReference>
<dbReference type="AlphaFoldDB" id="A0A9W7E7T6"/>
<dbReference type="InterPro" id="IPR034085">
    <property type="entry name" value="TOG"/>
</dbReference>
<evidence type="ECO:0000256" key="1">
    <source>
        <dbReference type="SAM" id="MobiDB-lite"/>
    </source>
</evidence>
<dbReference type="Proteomes" id="UP001165085">
    <property type="component" value="Unassembled WGS sequence"/>
</dbReference>
<accession>A0A9W7E7T6</accession>
<evidence type="ECO:0000313" key="3">
    <source>
        <dbReference type="EMBL" id="GMH65833.1"/>
    </source>
</evidence>
<dbReference type="InterPro" id="IPR008979">
    <property type="entry name" value="Galactose-bd-like_sf"/>
</dbReference>
<evidence type="ECO:0000259" key="2">
    <source>
        <dbReference type="SMART" id="SM01349"/>
    </source>
</evidence>
<feature type="compositionally biased region" description="Gly residues" evidence="1">
    <location>
        <begin position="782"/>
        <end position="793"/>
    </location>
</feature>
<feature type="compositionally biased region" description="Basic and acidic residues" evidence="1">
    <location>
        <begin position="752"/>
        <end position="763"/>
    </location>
</feature>
<dbReference type="Pfam" id="PF21040">
    <property type="entry name" value="CEP104-like_TOG"/>
    <property type="match status" value="1"/>
</dbReference>
<feature type="domain" description="TOG" evidence="2">
    <location>
        <begin position="484"/>
        <end position="731"/>
    </location>
</feature>